<dbReference type="OrthoDB" id="73875at2759"/>
<dbReference type="EMBL" id="JAFIMR010000002">
    <property type="protein sequence ID" value="KAI1880942.1"/>
    <property type="molecule type" value="Genomic_DNA"/>
</dbReference>
<keyword evidence="4" id="KW-1185">Reference proteome</keyword>
<feature type="signal peptide" evidence="1">
    <location>
        <begin position="1"/>
        <end position="24"/>
    </location>
</feature>
<feature type="domain" description="Ecp2 effector protein-like" evidence="2">
    <location>
        <begin position="83"/>
        <end position="196"/>
    </location>
</feature>
<dbReference type="Proteomes" id="UP000829685">
    <property type="component" value="Unassembled WGS sequence"/>
</dbReference>
<comment type="caution">
    <text evidence="3">The sequence shown here is derived from an EMBL/GenBank/DDBJ whole genome shotgun (WGS) entry which is preliminary data.</text>
</comment>
<reference evidence="3" key="1">
    <citation type="submission" date="2021-03" db="EMBL/GenBank/DDBJ databases">
        <title>Revisited historic fungal species revealed as producer of novel bioactive compounds through whole genome sequencing and comparative genomics.</title>
        <authorList>
            <person name="Vignolle G.A."/>
            <person name="Hochenegger N."/>
            <person name="Mach R.L."/>
            <person name="Mach-Aigner A.R."/>
            <person name="Javad Rahimi M."/>
            <person name="Salim K.A."/>
            <person name="Chan C.M."/>
            <person name="Lim L.B.L."/>
            <person name="Cai F."/>
            <person name="Druzhinina I.S."/>
            <person name="U'Ren J.M."/>
            <person name="Derntl C."/>
        </authorList>
    </citation>
    <scope>NUCLEOTIDE SEQUENCE</scope>
    <source>
        <strain evidence="3">TUCIM 5799</strain>
    </source>
</reference>
<evidence type="ECO:0000313" key="4">
    <source>
        <dbReference type="Proteomes" id="UP000829685"/>
    </source>
</evidence>
<name>A0A9Q0ARN5_9PEZI</name>
<proteinExistence type="predicted"/>
<dbReference type="InterPro" id="IPR029226">
    <property type="entry name" value="Ecp2-like"/>
</dbReference>
<organism evidence="3 4">
    <name type="scientific">Neoarthrinium moseri</name>
    <dbReference type="NCBI Taxonomy" id="1658444"/>
    <lineage>
        <taxon>Eukaryota</taxon>
        <taxon>Fungi</taxon>
        <taxon>Dikarya</taxon>
        <taxon>Ascomycota</taxon>
        <taxon>Pezizomycotina</taxon>
        <taxon>Sordariomycetes</taxon>
        <taxon>Xylariomycetidae</taxon>
        <taxon>Amphisphaeriales</taxon>
        <taxon>Apiosporaceae</taxon>
        <taxon>Neoarthrinium</taxon>
    </lineage>
</organism>
<evidence type="ECO:0000256" key="1">
    <source>
        <dbReference type="SAM" id="SignalP"/>
    </source>
</evidence>
<gene>
    <name evidence="3" type="ORF">JX265_001182</name>
</gene>
<keyword evidence="1" id="KW-0732">Signal</keyword>
<accession>A0A9Q0ARN5</accession>
<dbReference type="Pfam" id="PF14856">
    <property type="entry name" value="Hce2"/>
    <property type="match status" value="1"/>
</dbReference>
<evidence type="ECO:0000259" key="2">
    <source>
        <dbReference type="Pfam" id="PF14856"/>
    </source>
</evidence>
<dbReference type="AlphaFoldDB" id="A0A9Q0ARN5"/>
<protein>
    <recommendedName>
        <fullName evidence="2">Ecp2 effector protein-like domain-containing protein</fullName>
    </recommendedName>
</protein>
<feature type="chain" id="PRO_5040463403" description="Ecp2 effector protein-like domain-containing protein" evidence="1">
    <location>
        <begin position="25"/>
        <end position="215"/>
    </location>
</feature>
<evidence type="ECO:0000313" key="3">
    <source>
        <dbReference type="EMBL" id="KAI1880942.1"/>
    </source>
</evidence>
<sequence>MRDLIPTWACGLLSLQATFSTALSLGPRSVASSSLAQITSSTNGYTELESGVRIYGTWTSNAETTTTTTIKRQSNPSAAAAGWCGASNIFNEGSNNSPLISDCQVIMDQVYSLAQANNAYFGRSECNPDSKGQFTCYFPVVSYGTCMFGASTIDSGTSIAVRIGWQDVGDLIKDSISQCGNKPSSGKVGTSGEMSCPEEINAATSYATGWGLYHS</sequence>